<dbReference type="STRING" id="749222.Nitsa_1179"/>
<evidence type="ECO:0000313" key="1">
    <source>
        <dbReference type="EMBL" id="ADV46432.1"/>
    </source>
</evidence>
<dbReference type="AlphaFoldDB" id="E6WY58"/>
<gene>
    <name evidence="1" type="ordered locus">Nitsa_1179</name>
</gene>
<keyword evidence="2" id="KW-1185">Reference proteome</keyword>
<organism evidence="1 2">
    <name type="scientific">Nitratifractor salsuginis (strain DSM 16511 / JCM 12458 / E9I37-1)</name>
    <dbReference type="NCBI Taxonomy" id="749222"/>
    <lineage>
        <taxon>Bacteria</taxon>
        <taxon>Pseudomonadati</taxon>
        <taxon>Campylobacterota</taxon>
        <taxon>Epsilonproteobacteria</taxon>
        <taxon>Campylobacterales</taxon>
        <taxon>Sulfurovaceae</taxon>
        <taxon>Nitratifractor</taxon>
    </lineage>
</organism>
<name>E6WY58_NITSE</name>
<evidence type="ECO:0008006" key="3">
    <source>
        <dbReference type="Google" id="ProtNLM"/>
    </source>
</evidence>
<sequence length="198" mass="22205">MPKTPPAKNYLTKMEIRYLHRFAELMDERKALREVFGPYTPRKRHDEIMAKPLAQKKLKEIVDNGIADMENAAYSAMKKLVNIQNTNIADILDLQTGQIREDIDPAYADAIKSIKYDPETGAVVQVTLADKLKAVETTLKFAGKLNKKVDMNVNVSITDQLRNAEIPDEEVDGFIKQMLGAPDDAIEAEVEEGGDESK</sequence>
<dbReference type="RefSeq" id="WP_013554123.1">
    <property type="nucleotide sequence ID" value="NC_014935.1"/>
</dbReference>
<protein>
    <recommendedName>
        <fullName evidence="3">Terminase small subunit</fullName>
    </recommendedName>
</protein>
<reference evidence="2" key="2">
    <citation type="submission" date="2011-01" db="EMBL/GenBank/DDBJ databases">
        <title>The complete genome of Nitratifractor salsuginis DSM 16511.</title>
        <authorList>
            <consortium name="US DOE Joint Genome Institute (JGI-PGF)"/>
            <person name="Lucas S."/>
            <person name="Copeland A."/>
            <person name="Lapidus A."/>
            <person name="Bruce D."/>
            <person name="Goodwin L."/>
            <person name="Pitluck S."/>
            <person name="Kyrpides N."/>
            <person name="Mavromatis K."/>
            <person name="Ivanova N."/>
            <person name="Mikhailova N."/>
            <person name="Zeytun A."/>
            <person name="Detter J.C."/>
            <person name="Tapia R."/>
            <person name="Han C."/>
            <person name="Land M."/>
            <person name="Hauser L."/>
            <person name="Markowitz V."/>
            <person name="Cheng J.-F."/>
            <person name="Hugenholtz P."/>
            <person name="Woyke T."/>
            <person name="Wu D."/>
            <person name="Tindall B."/>
            <person name="Schuetze A."/>
            <person name="Brambilla E."/>
            <person name="Klenk H.-P."/>
            <person name="Eisen J.A."/>
        </authorList>
    </citation>
    <scope>NUCLEOTIDE SEQUENCE [LARGE SCALE GENOMIC DNA]</scope>
    <source>
        <strain evidence="2">DSM 16511 / JCM 12458 / E9I37-1</strain>
    </source>
</reference>
<dbReference type="HOGENOM" id="CLU_1376898_0_0_7"/>
<dbReference type="Proteomes" id="UP000008633">
    <property type="component" value="Chromosome"/>
</dbReference>
<accession>E6WY58</accession>
<dbReference type="EMBL" id="CP002452">
    <property type="protein sequence ID" value="ADV46432.1"/>
    <property type="molecule type" value="Genomic_DNA"/>
</dbReference>
<reference evidence="1 2" key="1">
    <citation type="journal article" date="2011" name="Stand. Genomic Sci.">
        <title>Complete genome sequence of Nitratifractor salsuginis type strain (E9I37-1).</title>
        <authorList>
            <person name="Anderson I."/>
            <person name="Sikorski J."/>
            <person name="Zeytun A."/>
            <person name="Nolan M."/>
            <person name="Lapidus A."/>
            <person name="Lucas S."/>
            <person name="Hammon N."/>
            <person name="Deshpande S."/>
            <person name="Cheng J.F."/>
            <person name="Tapia R."/>
            <person name="Han C."/>
            <person name="Goodwin L."/>
            <person name="Pitluck S."/>
            <person name="Liolios K."/>
            <person name="Pagani I."/>
            <person name="Ivanova N."/>
            <person name="Huntemann M."/>
            <person name="Mavromatis K."/>
            <person name="Ovchinikova G."/>
            <person name="Pati A."/>
            <person name="Chen A."/>
            <person name="Palaniappan K."/>
            <person name="Land M."/>
            <person name="Hauser L."/>
            <person name="Brambilla E.M."/>
            <person name="Ngatchou-Djao O.D."/>
            <person name="Rohde M."/>
            <person name="Tindall B.J."/>
            <person name="Goker M."/>
            <person name="Detter J.C."/>
            <person name="Woyke T."/>
            <person name="Bristow J."/>
            <person name="Eisen J.A."/>
            <person name="Markowitz V."/>
            <person name="Hugenholtz P."/>
            <person name="Klenk H.P."/>
            <person name="Kyrpides N.C."/>
        </authorList>
    </citation>
    <scope>NUCLEOTIDE SEQUENCE [LARGE SCALE GENOMIC DNA]</scope>
    <source>
        <strain evidence="2">DSM 16511 / JCM 12458 / E9I37-1</strain>
    </source>
</reference>
<proteinExistence type="predicted"/>
<evidence type="ECO:0000313" key="2">
    <source>
        <dbReference type="Proteomes" id="UP000008633"/>
    </source>
</evidence>
<dbReference type="KEGG" id="nsa:Nitsa_1179"/>